<evidence type="ECO:0000259" key="2">
    <source>
        <dbReference type="Pfam" id="PF04738"/>
    </source>
</evidence>
<accession>A0A3Q9K6R8</accession>
<dbReference type="InterPro" id="IPR006827">
    <property type="entry name" value="Lant_deHydtase_N"/>
</dbReference>
<dbReference type="Proteomes" id="UP000275579">
    <property type="component" value="Chromosome"/>
</dbReference>
<evidence type="ECO:0000313" key="4">
    <source>
        <dbReference type="Proteomes" id="UP000275579"/>
    </source>
</evidence>
<name>A0A3Q9K6R8_9ACTN</name>
<evidence type="ECO:0000256" key="1">
    <source>
        <dbReference type="SAM" id="MobiDB-lite"/>
    </source>
</evidence>
<dbReference type="AlphaFoldDB" id="A0A3Q9K6R8"/>
<feature type="compositionally biased region" description="Low complexity" evidence="1">
    <location>
        <begin position="394"/>
        <end position="412"/>
    </location>
</feature>
<evidence type="ECO:0000313" key="3">
    <source>
        <dbReference type="EMBL" id="AZS75503.1"/>
    </source>
</evidence>
<gene>
    <name evidence="3" type="ORF">DDE74_35545</name>
</gene>
<proteinExistence type="predicted"/>
<organism evidence="3 4">
    <name type="scientific">Streptomyces lydicus</name>
    <dbReference type="NCBI Taxonomy" id="47763"/>
    <lineage>
        <taxon>Bacteria</taxon>
        <taxon>Bacillati</taxon>
        <taxon>Actinomycetota</taxon>
        <taxon>Actinomycetes</taxon>
        <taxon>Kitasatosporales</taxon>
        <taxon>Streptomycetaceae</taxon>
        <taxon>Streptomyces</taxon>
    </lineage>
</organism>
<feature type="region of interest" description="Disordered" evidence="1">
    <location>
        <begin position="22"/>
        <end position="47"/>
    </location>
</feature>
<feature type="compositionally biased region" description="Basic and acidic residues" evidence="1">
    <location>
        <begin position="35"/>
        <end position="47"/>
    </location>
</feature>
<protein>
    <recommendedName>
        <fullName evidence="2">Lantibiotic dehydratase N-terminal domain-containing protein</fullName>
    </recommendedName>
</protein>
<dbReference type="EMBL" id="CP029042">
    <property type="protein sequence ID" value="AZS75503.1"/>
    <property type="molecule type" value="Genomic_DNA"/>
</dbReference>
<reference evidence="3 4" key="1">
    <citation type="submission" date="2018-04" db="EMBL/GenBank/DDBJ databases">
        <title>Complete genome sequences of Streptomyces lydicus strain WYEC and characterization of antagonistic properties of biological control agents.</title>
        <authorList>
            <person name="Mariita R.M."/>
            <person name="Sello J.K."/>
        </authorList>
    </citation>
    <scope>NUCLEOTIDE SEQUENCE [LARGE SCALE GENOMIC DNA]</scope>
    <source>
        <strain evidence="3 4">WYEC 108</strain>
    </source>
</reference>
<dbReference type="Pfam" id="PF04738">
    <property type="entry name" value="Lant_dehydr_N"/>
    <property type="match status" value="1"/>
</dbReference>
<feature type="domain" description="Lantibiotic dehydratase N-terminal" evidence="2">
    <location>
        <begin position="56"/>
        <end position="398"/>
    </location>
</feature>
<feature type="region of interest" description="Disordered" evidence="1">
    <location>
        <begin position="389"/>
        <end position="412"/>
    </location>
</feature>
<sequence>MSDTGDAAFACGKVALVRAAALPLPSDDTPARQSRPSDDSPHEEDRLRRQTAELAADPRLMEAVSLASASLAAEADRVVAGERLRLKSLRRIAISLTKYRSRMSHRPTPFGLFAGVGLAGFGPAPAREPVGGGRSVTRPDAAWLDGVLETLREVPAVLERSRLTANNLHTVRNGRLVLVNHHDRTGERQLAGSVRDTRVVRHLLAAAARPTPYPRLVEEGKRQFPQAPEGAVESSIAQLVRGHFLLTDLTPPPDCTTPLDHVRDRLHGVDHPTARELRAIHAELLALDAAPPGGRRARLTAVSARMRALQPAADVLQTDLSLDVRLTLPEEVAREAARAATVLWRTSPVHRGNPHLRDYHLAFLERYGTDRPVPVLELLDEARGLGLPRPYREPGALPSPSPGSATGSSASC</sequence>